<dbReference type="InterPro" id="IPR012910">
    <property type="entry name" value="Plug_dom"/>
</dbReference>
<evidence type="ECO:0000256" key="3">
    <source>
        <dbReference type="ARBA" id="ARBA00022452"/>
    </source>
</evidence>
<name>A0A8J3D2Q4_9BACT</name>
<evidence type="ECO:0000256" key="1">
    <source>
        <dbReference type="ARBA" id="ARBA00004571"/>
    </source>
</evidence>
<dbReference type="PROSITE" id="PS52016">
    <property type="entry name" value="TONB_DEPENDENT_REC_3"/>
    <property type="match status" value="1"/>
</dbReference>
<gene>
    <name evidence="11" type="ORF">GCM10007390_15220</name>
</gene>
<dbReference type="PANTHER" id="PTHR30069">
    <property type="entry name" value="TONB-DEPENDENT OUTER MEMBRANE RECEPTOR"/>
    <property type="match status" value="1"/>
</dbReference>
<evidence type="ECO:0000259" key="10">
    <source>
        <dbReference type="Pfam" id="PF07715"/>
    </source>
</evidence>
<dbReference type="GO" id="GO:0044718">
    <property type="term" value="P:siderophore transmembrane transport"/>
    <property type="evidence" value="ECO:0007669"/>
    <property type="project" value="TreeGrafter"/>
</dbReference>
<dbReference type="Proteomes" id="UP000598271">
    <property type="component" value="Unassembled WGS sequence"/>
</dbReference>
<evidence type="ECO:0000256" key="8">
    <source>
        <dbReference type="PROSITE-ProRule" id="PRU01360"/>
    </source>
</evidence>
<evidence type="ECO:0000256" key="4">
    <source>
        <dbReference type="ARBA" id="ARBA00022692"/>
    </source>
</evidence>
<keyword evidence="7 8" id="KW-0998">Cell outer membrane</keyword>
<comment type="similarity">
    <text evidence="8">Belongs to the TonB-dependent receptor family.</text>
</comment>
<comment type="subcellular location">
    <subcellularLocation>
        <location evidence="1 8">Cell outer membrane</location>
        <topology evidence="1 8">Multi-pass membrane protein</topology>
    </subcellularLocation>
</comment>
<feature type="signal peptide" evidence="9">
    <location>
        <begin position="1"/>
        <end position="32"/>
    </location>
</feature>
<dbReference type="Pfam" id="PF07715">
    <property type="entry name" value="Plug"/>
    <property type="match status" value="1"/>
</dbReference>
<dbReference type="InterPro" id="IPR037066">
    <property type="entry name" value="Plug_dom_sf"/>
</dbReference>
<evidence type="ECO:0000256" key="7">
    <source>
        <dbReference type="ARBA" id="ARBA00023237"/>
    </source>
</evidence>
<dbReference type="EMBL" id="BMXF01000001">
    <property type="protein sequence ID" value="GHB62364.1"/>
    <property type="molecule type" value="Genomic_DNA"/>
</dbReference>
<dbReference type="SUPFAM" id="SSF56935">
    <property type="entry name" value="Porins"/>
    <property type="match status" value="1"/>
</dbReference>
<dbReference type="Gene3D" id="2.60.40.1120">
    <property type="entry name" value="Carboxypeptidase-like, regulatory domain"/>
    <property type="match status" value="1"/>
</dbReference>
<dbReference type="Gene3D" id="2.170.130.10">
    <property type="entry name" value="TonB-dependent receptor, plug domain"/>
    <property type="match status" value="1"/>
</dbReference>
<dbReference type="GO" id="GO:0015344">
    <property type="term" value="F:siderophore uptake transmembrane transporter activity"/>
    <property type="evidence" value="ECO:0007669"/>
    <property type="project" value="TreeGrafter"/>
</dbReference>
<accession>A0A8J3D2Q4</accession>
<dbReference type="PANTHER" id="PTHR30069:SF29">
    <property type="entry name" value="HEMOGLOBIN AND HEMOGLOBIN-HAPTOGLOBIN-BINDING PROTEIN 1-RELATED"/>
    <property type="match status" value="1"/>
</dbReference>
<evidence type="ECO:0000313" key="11">
    <source>
        <dbReference type="EMBL" id="GHB62364.1"/>
    </source>
</evidence>
<evidence type="ECO:0000256" key="5">
    <source>
        <dbReference type="ARBA" id="ARBA00022729"/>
    </source>
</evidence>
<proteinExistence type="inferred from homology"/>
<dbReference type="Gene3D" id="2.40.170.20">
    <property type="entry name" value="TonB-dependent receptor, beta-barrel domain"/>
    <property type="match status" value="1"/>
</dbReference>
<reference evidence="11 12" key="1">
    <citation type="journal article" date="2014" name="Int. J. Syst. Evol. Microbiol.">
        <title>Complete genome sequence of Corynebacterium casei LMG S-19264T (=DSM 44701T), isolated from a smear-ripened cheese.</title>
        <authorList>
            <consortium name="US DOE Joint Genome Institute (JGI-PGF)"/>
            <person name="Walter F."/>
            <person name="Albersmeier A."/>
            <person name="Kalinowski J."/>
            <person name="Ruckert C."/>
        </authorList>
    </citation>
    <scope>NUCLEOTIDE SEQUENCE [LARGE SCALE GENOMIC DNA]</scope>
    <source>
        <strain evidence="11 12">KCTC 12866</strain>
    </source>
</reference>
<dbReference type="Pfam" id="PF13715">
    <property type="entry name" value="CarbopepD_reg_2"/>
    <property type="match status" value="1"/>
</dbReference>
<dbReference type="InterPro" id="IPR039426">
    <property type="entry name" value="TonB-dep_rcpt-like"/>
</dbReference>
<dbReference type="InterPro" id="IPR036942">
    <property type="entry name" value="Beta-barrel_TonB_sf"/>
</dbReference>
<keyword evidence="4 8" id="KW-0812">Transmembrane</keyword>
<keyword evidence="5 9" id="KW-0732">Signal</keyword>
<evidence type="ECO:0000313" key="12">
    <source>
        <dbReference type="Proteomes" id="UP000598271"/>
    </source>
</evidence>
<evidence type="ECO:0000256" key="9">
    <source>
        <dbReference type="SAM" id="SignalP"/>
    </source>
</evidence>
<keyword evidence="2 8" id="KW-0813">Transport</keyword>
<evidence type="ECO:0000256" key="2">
    <source>
        <dbReference type="ARBA" id="ARBA00022448"/>
    </source>
</evidence>
<dbReference type="GO" id="GO:0009279">
    <property type="term" value="C:cell outer membrane"/>
    <property type="evidence" value="ECO:0007669"/>
    <property type="project" value="UniProtKB-SubCell"/>
</dbReference>
<evidence type="ECO:0000256" key="6">
    <source>
        <dbReference type="ARBA" id="ARBA00023136"/>
    </source>
</evidence>
<keyword evidence="12" id="KW-1185">Reference proteome</keyword>
<dbReference type="SUPFAM" id="SSF49464">
    <property type="entry name" value="Carboxypeptidase regulatory domain-like"/>
    <property type="match status" value="1"/>
</dbReference>
<dbReference type="InterPro" id="IPR008969">
    <property type="entry name" value="CarboxyPept-like_regulatory"/>
</dbReference>
<organism evidence="11 12">
    <name type="scientific">Persicitalea jodogahamensis</name>
    <dbReference type="NCBI Taxonomy" id="402147"/>
    <lineage>
        <taxon>Bacteria</taxon>
        <taxon>Pseudomonadati</taxon>
        <taxon>Bacteroidota</taxon>
        <taxon>Cytophagia</taxon>
        <taxon>Cytophagales</taxon>
        <taxon>Spirosomataceae</taxon>
        <taxon>Persicitalea</taxon>
    </lineage>
</organism>
<feature type="domain" description="TonB-dependent receptor plug" evidence="10">
    <location>
        <begin position="130"/>
        <end position="235"/>
    </location>
</feature>
<dbReference type="AlphaFoldDB" id="A0A8J3D2Q4"/>
<sequence length="766" mass="84982">MKKNNDWLNKNYEMLKKILLTVLSVCNLTAYAQNMLEGTVNHNGQPVEFASIAVQGTAFGTTADSTGKFTLGSIPAGKHNVLISAMGYKSYQQSITLGSGETKLLAISLQEATDQLDEVVVTGTMKEVSKLDSPVPVDIITQKFLYKNPVPSIFEALTYVNGVRPQLNCNVCNTGDIHINGLEGPYTMVLLDGTPIVSGLSTVYGLVGIPNSLIERVEVVKGPASTLYGSEAVGGLINIITKNVSKAPTFSADVFSSNWRDLNVDLGFKFNAGERVASLLGVNYFNYQNPVDNNGDGFTDLTLQHRISVFNKWSVRRPQNRAASLAVRYFYEDRWGGQMNYSPAERGGDRVYGESIYTQRFEAVGLYELPTTEKLTFQYSLNSHAQNSYYGTTPYVATQRIAFGQLLWDKQAGKHNLLAGLPLRYTYYDDNTTGTYSEVTGNRPDRIFLPGIFVQDEIKNGAHSLLLGARYDYNSRHGNIFTPRVAYKLSLNKTDALRLNVGRGYRVVNLFTEEHAALTGAREVVVKSALKPEQSWNANVNFVKKIVTGNSFVGLDASLFYTRFSNRILPDYDTNPNQIIYDNLDGYAESKGVSLNLDVNLYAPLKIVAGATLMDNVQVRNGIRIRPILTERFMGTWALTYDFARAGLTVDYTGNVYGPMRLPLLSDTDPRAEYSPVWSLQNVQFTKKLGTRAEIYGGVKNLLNFRPPANSIARPHDPFDKNVQFDALGQVVATPANPYGLTFDPSYVYAPNQGIRGFLGFRYQIR</sequence>
<comment type="caution">
    <text evidence="11">The sequence shown here is derived from an EMBL/GenBank/DDBJ whole genome shotgun (WGS) entry which is preliminary data.</text>
</comment>
<keyword evidence="3 8" id="KW-1134">Transmembrane beta strand</keyword>
<feature type="chain" id="PRO_5035282821" description="TonB-dependent receptor plug domain-containing protein" evidence="9">
    <location>
        <begin position="33"/>
        <end position="766"/>
    </location>
</feature>
<keyword evidence="6 8" id="KW-0472">Membrane</keyword>
<protein>
    <recommendedName>
        <fullName evidence="10">TonB-dependent receptor plug domain-containing protein</fullName>
    </recommendedName>
</protein>